<feature type="region of interest" description="Disordered" evidence="6">
    <location>
        <begin position="1"/>
        <end position="34"/>
    </location>
</feature>
<dbReference type="AlphaFoldDB" id="A0A8H3TUW3"/>
<dbReference type="EMBL" id="BLZA01000021">
    <property type="protein sequence ID" value="GHJ87150.1"/>
    <property type="molecule type" value="Genomic_DNA"/>
</dbReference>
<dbReference type="SMART" id="SM00471">
    <property type="entry name" value="HDc"/>
    <property type="match status" value="1"/>
</dbReference>
<comment type="caution">
    <text evidence="8">The sequence shown here is derived from an EMBL/GenBank/DDBJ whole genome shotgun (WGS) entry which is preliminary data.</text>
</comment>
<name>A0A8H3TUW3_9TREE</name>
<dbReference type="Pfam" id="PF13328">
    <property type="entry name" value="HD_4"/>
    <property type="match status" value="1"/>
</dbReference>
<reference evidence="8" key="1">
    <citation type="submission" date="2020-07" db="EMBL/GenBank/DDBJ databases">
        <title>Draft Genome Sequence of a Deep-Sea Yeast, Naganishia (Cryptococcus) liquefaciens strain N6.</title>
        <authorList>
            <person name="Han Y.W."/>
            <person name="Kajitani R."/>
            <person name="Morimoto H."/>
            <person name="Parhat M."/>
            <person name="Tsubouchi H."/>
            <person name="Bakenova O."/>
            <person name="Ogata M."/>
            <person name="Argunhan B."/>
            <person name="Aoki R."/>
            <person name="Kajiwara S."/>
            <person name="Itoh T."/>
            <person name="Iwasaki H."/>
        </authorList>
    </citation>
    <scope>NUCLEOTIDE SEQUENCE</scope>
    <source>
        <strain evidence="8">N6</strain>
    </source>
</reference>
<evidence type="ECO:0000313" key="9">
    <source>
        <dbReference type="Proteomes" id="UP000620104"/>
    </source>
</evidence>
<protein>
    <recommendedName>
        <fullName evidence="3">Guanosine-3',5'-bis(diphosphate) 3'-pyrophosphohydrolase MESH1</fullName>
    </recommendedName>
    <alternativeName>
        <fullName evidence="4">Metazoan SpoT homolog 1</fullName>
    </alternativeName>
    <alternativeName>
        <fullName evidence="5">Penta-phosphate guanosine-3'-pyrophosphohydrolase</fullName>
    </alternativeName>
</protein>
<dbReference type="InterPro" id="IPR003607">
    <property type="entry name" value="HD/PDEase_dom"/>
</dbReference>
<evidence type="ECO:0000256" key="4">
    <source>
        <dbReference type="ARBA" id="ARBA00041464"/>
    </source>
</evidence>
<dbReference type="SUPFAM" id="SSF109604">
    <property type="entry name" value="HD-domain/PDEase-like"/>
    <property type="match status" value="1"/>
</dbReference>
<evidence type="ECO:0000259" key="7">
    <source>
        <dbReference type="SMART" id="SM00471"/>
    </source>
</evidence>
<evidence type="ECO:0000256" key="1">
    <source>
        <dbReference type="ARBA" id="ARBA00037781"/>
    </source>
</evidence>
<evidence type="ECO:0000256" key="3">
    <source>
        <dbReference type="ARBA" id="ARBA00040793"/>
    </source>
</evidence>
<dbReference type="GO" id="GO:0008893">
    <property type="term" value="F:guanosine-3',5'-bis(diphosphate) 3'-diphosphatase activity"/>
    <property type="evidence" value="ECO:0007669"/>
    <property type="project" value="TreeGrafter"/>
</dbReference>
<evidence type="ECO:0000313" key="8">
    <source>
        <dbReference type="EMBL" id="GHJ87150.1"/>
    </source>
</evidence>
<sequence length="257" mass="28809">MTGLTTFPGTAPRETSATPSDHSATTSDASGARRNMSDAALLLKTATFAAEKHRNQRRKNTEASPYINHPLAVANILSNYGVDHLPTLMAAILHDTVEDTDTTLQEIATLFGDDVASIVEECTDPPNTPVQIRKQLQVDTAPTKSREAQRVKLGDKLHNLYSIREDAPVGWTPRRCQEYFIWARKVTSSCYQALPLIEIAFNDLYENKHFVLNGKIYKCHPDLGEDIVSEEEMVELKRFMGIQKKRKRDGTASPIYY</sequence>
<dbReference type="InterPro" id="IPR052194">
    <property type="entry name" value="MESH1"/>
</dbReference>
<dbReference type="PANTHER" id="PTHR46246:SF1">
    <property type="entry name" value="GUANOSINE-3',5'-BIS(DIPHOSPHATE) 3'-PYROPHOSPHOHYDROLASE MESH1"/>
    <property type="match status" value="1"/>
</dbReference>
<gene>
    <name evidence="8" type="ORF">NliqN6_3552</name>
</gene>
<feature type="domain" description="HD/PDEase" evidence="7">
    <location>
        <begin position="62"/>
        <end position="169"/>
    </location>
</feature>
<evidence type="ECO:0000256" key="5">
    <source>
        <dbReference type="ARBA" id="ARBA00041770"/>
    </source>
</evidence>
<comment type="similarity">
    <text evidence="2">Belongs to the MESH1 family.</text>
</comment>
<dbReference type="Proteomes" id="UP000620104">
    <property type="component" value="Unassembled WGS sequence"/>
</dbReference>
<organism evidence="8 9">
    <name type="scientific">Naganishia liquefaciens</name>
    <dbReference type="NCBI Taxonomy" id="104408"/>
    <lineage>
        <taxon>Eukaryota</taxon>
        <taxon>Fungi</taxon>
        <taxon>Dikarya</taxon>
        <taxon>Basidiomycota</taxon>
        <taxon>Agaricomycotina</taxon>
        <taxon>Tremellomycetes</taxon>
        <taxon>Filobasidiales</taxon>
        <taxon>Filobasidiaceae</taxon>
        <taxon>Naganishia</taxon>
    </lineage>
</organism>
<keyword evidence="9" id="KW-1185">Reference proteome</keyword>
<evidence type="ECO:0000256" key="2">
    <source>
        <dbReference type="ARBA" id="ARBA00038354"/>
    </source>
</evidence>
<accession>A0A8H3TUW3</accession>
<proteinExistence type="inferred from homology"/>
<comment type="function">
    <text evidence="1">ppGpp hydrolyzing enzyme involved in starvation response.</text>
</comment>
<dbReference type="Gene3D" id="1.10.3210.10">
    <property type="entry name" value="Hypothetical protein af1432"/>
    <property type="match status" value="1"/>
</dbReference>
<dbReference type="OrthoDB" id="430679at2759"/>
<feature type="compositionally biased region" description="Polar residues" evidence="6">
    <location>
        <begin position="1"/>
        <end position="29"/>
    </location>
</feature>
<evidence type="ECO:0000256" key="6">
    <source>
        <dbReference type="SAM" id="MobiDB-lite"/>
    </source>
</evidence>
<dbReference type="PANTHER" id="PTHR46246">
    <property type="entry name" value="GUANOSINE-3',5'-BIS(DIPHOSPHATE) 3'-PYROPHOSPHOHYDROLASE MESH1"/>
    <property type="match status" value="1"/>
</dbReference>